<dbReference type="GO" id="GO:0003677">
    <property type="term" value="F:DNA binding"/>
    <property type="evidence" value="ECO:0007669"/>
    <property type="project" value="InterPro"/>
</dbReference>
<accession>A0A660LCC6</accession>
<dbReference type="GO" id="GO:0005524">
    <property type="term" value="F:ATP binding"/>
    <property type="evidence" value="ECO:0007669"/>
    <property type="project" value="UniProtKB-KW"/>
</dbReference>
<evidence type="ECO:0000259" key="3">
    <source>
        <dbReference type="PROSITE" id="PS50043"/>
    </source>
</evidence>
<dbReference type="GO" id="GO:0006355">
    <property type="term" value="P:regulation of DNA-templated transcription"/>
    <property type="evidence" value="ECO:0007669"/>
    <property type="project" value="InterPro"/>
</dbReference>
<name>A0A660LCC6_9ACTN</name>
<dbReference type="SUPFAM" id="SSF48452">
    <property type="entry name" value="TPR-like"/>
    <property type="match status" value="2"/>
</dbReference>
<keyword evidence="5" id="KW-1185">Reference proteome</keyword>
<dbReference type="Gene3D" id="1.25.40.10">
    <property type="entry name" value="Tetratricopeptide repeat domain"/>
    <property type="match status" value="1"/>
</dbReference>
<dbReference type="GO" id="GO:0005737">
    <property type="term" value="C:cytoplasm"/>
    <property type="evidence" value="ECO:0007669"/>
    <property type="project" value="TreeGrafter"/>
</dbReference>
<evidence type="ECO:0000256" key="1">
    <source>
        <dbReference type="ARBA" id="ARBA00022741"/>
    </source>
</evidence>
<dbReference type="AlphaFoldDB" id="A0A660LCC6"/>
<dbReference type="CDD" id="cd06170">
    <property type="entry name" value="LuxR_C_like"/>
    <property type="match status" value="1"/>
</dbReference>
<dbReference type="SMART" id="SM00421">
    <property type="entry name" value="HTH_LUXR"/>
    <property type="match status" value="1"/>
</dbReference>
<dbReference type="InterPro" id="IPR016032">
    <property type="entry name" value="Sig_transdc_resp-reg_C-effctor"/>
</dbReference>
<keyword evidence="2" id="KW-0067">ATP-binding</keyword>
<dbReference type="PANTHER" id="PTHR16305">
    <property type="entry name" value="TESTICULAR SOLUBLE ADENYLYL CYCLASE"/>
    <property type="match status" value="1"/>
</dbReference>
<dbReference type="SUPFAM" id="SSF52540">
    <property type="entry name" value="P-loop containing nucleoside triphosphate hydrolases"/>
    <property type="match status" value="1"/>
</dbReference>
<dbReference type="RefSeq" id="WP_121249649.1">
    <property type="nucleotide sequence ID" value="NZ_RBIL01000001.1"/>
</dbReference>
<evidence type="ECO:0000256" key="2">
    <source>
        <dbReference type="ARBA" id="ARBA00022840"/>
    </source>
</evidence>
<dbReference type="InterPro" id="IPR027417">
    <property type="entry name" value="P-loop_NTPase"/>
</dbReference>
<dbReference type="Pfam" id="PF13191">
    <property type="entry name" value="AAA_16"/>
    <property type="match status" value="1"/>
</dbReference>
<dbReference type="InterPro" id="IPR011990">
    <property type="entry name" value="TPR-like_helical_dom_sf"/>
</dbReference>
<dbReference type="Proteomes" id="UP000278962">
    <property type="component" value="Unassembled WGS sequence"/>
</dbReference>
<feature type="domain" description="HTH luxR-type" evidence="3">
    <location>
        <begin position="886"/>
        <end position="950"/>
    </location>
</feature>
<dbReference type="InterPro" id="IPR036388">
    <property type="entry name" value="WH-like_DNA-bd_sf"/>
</dbReference>
<dbReference type="InterPro" id="IPR000792">
    <property type="entry name" value="Tscrpt_reg_LuxR_C"/>
</dbReference>
<proteinExistence type="predicted"/>
<dbReference type="OrthoDB" id="134933at2"/>
<dbReference type="PRINTS" id="PR00038">
    <property type="entry name" value="HTHLUXR"/>
</dbReference>
<dbReference type="InterPro" id="IPR041664">
    <property type="entry name" value="AAA_16"/>
</dbReference>
<sequence>MLLERGAEERALADALARVRDGAGALVVLEAAGGLGKTSLVRATHERARADGLRRLHARASELESGFGFGVVRQLFEPLLHQAAPDERERWLAGAAALAGAMFAPAQPAPTAVGDDAVFQRLHGLYWLTANLGDDGPLVISVDDAQWSDAPSLQFLGFLARRIEATPVLLLVATRPISEGSDPALTQLVADPTAQVLRPRPLSGDAVGRLLTDVFDTQAEAAFVRACEQATQGNPLLLSELLRELTALRIAPTAAEAARIEALGPQGVATVVLARIARMPTVATALARALAVLGDGASLHAAAQLAALDDPVPALRTLLAAEVVVESDGLSFVHPIVRAAVYDSVPDRSALHWRAARMLAAAGDADEAVGAQLLAAAPAGDPWAVDALRAAAGRALALGDPRGAVTHLRRALAEPPTATARASVLLELGRAEARAGDPEAIAHLERALEEAQDGRQAAQAALDLAPVLKFAGESVRAVAVIERVLGRLDAAGAASEHAGAADAPSGEAPSDAALAEQLEVELIGSAYISIAARKLLAPRLAALPVPPDVPETYFDRFRLTGLAFDAFAAGRPADEVAELATRGLAYGAMATDPTAGGHAFVSGAVALMFAERYDDADRLYSGALEDARRRGSGIAFATASSLRSLVAYRRGRLSDALADASAALELAADVHGSQGFLAAALGTLVYTALDQGTVDAELEAFADRFVREQAADTLPYSHAMHARACLRVHRGELEAAYQELLATGRRELEWGARNPAVTPWRSTAALVAHALGDERSARELALEEVSLARAFGAPRALGVALRAAGLVAGQEEGISLLAEAVAVLSRSLGALEHARALIDHGLALAAVGATAQARPRLDDGHALAIRCGAAALAARAGLAPAAVPVVAAAPAALTPSETRVARMAAEGMTNRDIAQALFVTQKTVEMHLGSVYRKLGVRSRRELPAALAAA</sequence>
<evidence type="ECO:0000313" key="5">
    <source>
        <dbReference type="Proteomes" id="UP000278962"/>
    </source>
</evidence>
<dbReference type="EMBL" id="RBIL01000001">
    <property type="protein sequence ID" value="RKQ91895.1"/>
    <property type="molecule type" value="Genomic_DNA"/>
</dbReference>
<keyword evidence="1" id="KW-0547">Nucleotide-binding</keyword>
<dbReference type="PROSITE" id="PS00622">
    <property type="entry name" value="HTH_LUXR_1"/>
    <property type="match status" value="1"/>
</dbReference>
<gene>
    <name evidence="4" type="ORF">C8N24_1729</name>
</gene>
<organism evidence="4 5">
    <name type="scientific">Solirubrobacter pauli</name>
    <dbReference type="NCBI Taxonomy" id="166793"/>
    <lineage>
        <taxon>Bacteria</taxon>
        <taxon>Bacillati</taxon>
        <taxon>Actinomycetota</taxon>
        <taxon>Thermoleophilia</taxon>
        <taxon>Solirubrobacterales</taxon>
        <taxon>Solirubrobacteraceae</taxon>
        <taxon>Solirubrobacter</taxon>
    </lineage>
</organism>
<protein>
    <submittedName>
        <fullName evidence="4">Regulatory LuxR family protein</fullName>
    </submittedName>
</protein>
<reference evidence="4 5" key="1">
    <citation type="submission" date="2018-10" db="EMBL/GenBank/DDBJ databases">
        <title>Genomic Encyclopedia of Archaeal and Bacterial Type Strains, Phase II (KMG-II): from individual species to whole genera.</title>
        <authorList>
            <person name="Goeker M."/>
        </authorList>
    </citation>
    <scope>NUCLEOTIDE SEQUENCE [LARGE SCALE GENOMIC DNA]</scope>
    <source>
        <strain evidence="4 5">DSM 14954</strain>
    </source>
</reference>
<dbReference type="GO" id="GO:0004016">
    <property type="term" value="F:adenylate cyclase activity"/>
    <property type="evidence" value="ECO:0007669"/>
    <property type="project" value="TreeGrafter"/>
</dbReference>
<dbReference type="PANTHER" id="PTHR16305:SF35">
    <property type="entry name" value="TRANSCRIPTIONAL ACTIVATOR DOMAIN"/>
    <property type="match status" value="1"/>
</dbReference>
<dbReference type="PROSITE" id="PS50043">
    <property type="entry name" value="HTH_LUXR_2"/>
    <property type="match status" value="1"/>
</dbReference>
<comment type="caution">
    <text evidence="4">The sequence shown here is derived from an EMBL/GenBank/DDBJ whole genome shotgun (WGS) entry which is preliminary data.</text>
</comment>
<dbReference type="SUPFAM" id="SSF46894">
    <property type="entry name" value="C-terminal effector domain of the bipartite response regulators"/>
    <property type="match status" value="1"/>
</dbReference>
<evidence type="ECO:0000313" key="4">
    <source>
        <dbReference type="EMBL" id="RKQ91895.1"/>
    </source>
</evidence>
<dbReference type="Pfam" id="PF00196">
    <property type="entry name" value="GerE"/>
    <property type="match status" value="1"/>
</dbReference>
<dbReference type="Gene3D" id="1.10.10.10">
    <property type="entry name" value="Winged helix-like DNA-binding domain superfamily/Winged helix DNA-binding domain"/>
    <property type="match status" value="1"/>
</dbReference>